<comment type="similarity">
    <text evidence="2">Belongs to the asparagine synthetase family.</text>
</comment>
<dbReference type="Pfam" id="PF00733">
    <property type="entry name" value="Asn_synthase"/>
    <property type="match status" value="1"/>
</dbReference>
<comment type="catalytic activity">
    <reaction evidence="8">
        <text>L-aspartate + L-glutamine + ATP + H2O = L-asparagine + L-glutamate + AMP + diphosphate + H(+)</text>
        <dbReference type="Rhea" id="RHEA:12228"/>
        <dbReference type="ChEBI" id="CHEBI:15377"/>
        <dbReference type="ChEBI" id="CHEBI:15378"/>
        <dbReference type="ChEBI" id="CHEBI:29985"/>
        <dbReference type="ChEBI" id="CHEBI:29991"/>
        <dbReference type="ChEBI" id="CHEBI:30616"/>
        <dbReference type="ChEBI" id="CHEBI:33019"/>
        <dbReference type="ChEBI" id="CHEBI:58048"/>
        <dbReference type="ChEBI" id="CHEBI:58359"/>
        <dbReference type="ChEBI" id="CHEBI:456215"/>
        <dbReference type="EC" id="6.3.5.4"/>
    </reaction>
</comment>
<dbReference type="GO" id="GO:0006529">
    <property type="term" value="P:asparagine biosynthetic process"/>
    <property type="evidence" value="ECO:0007669"/>
    <property type="project" value="UniProtKB-KW"/>
</dbReference>
<keyword evidence="14" id="KW-1185">Reference proteome</keyword>
<dbReference type="CDD" id="cd00712">
    <property type="entry name" value="AsnB"/>
    <property type="match status" value="1"/>
</dbReference>
<dbReference type="AlphaFoldDB" id="A0A0S2W6U2"/>
<dbReference type="Gene3D" id="3.60.20.10">
    <property type="entry name" value="Glutamine Phosphoribosylpyrophosphate, subunit 1, domain 1"/>
    <property type="match status" value="1"/>
</dbReference>
<sequence>MCGIAGFISFDRDNGRPQWAAIAHSMGEALNHRGPDDKGTWLCPAGALIHRRLAVIDPDRGRQPMTRTRDCAEYTIVYNGELYNTDALRRELSDQGYRFETSSDTEVLLTAYMAWGEEVPARLEGIYAFVIWDGVRNQFFACRDRFGVKPFFYALADDGALVFGSELKALFQYPGLTPRVDAAGWCEVLGIGPARTSGCGVFSGVKELEPAHSMTISRGGVRKRRYWSLESRPHTDDYEDTVLRVRELVTGAITRQLVSDVPLCTFLSGGLDSSVITAVAARDYQRRGLPALETYSFDYTDNAKYFTPSSFQPDADQPWVERMTEAFHTRHTVLTCPIPDLCALLDDAVAAKDLPGMADVDSSLLYFCRRVAERHVVALSGECADEVFGGYPWFERPEMLHADTFPWCRDLDARREVFDAGLWKRLGVSDYVDYRYRASVAQTPRLEGEDPENARRREVAWLNLNWFMTTLLDRKDRMSMASGLEVRVPFCDHHLVEYVWNIPWSMKAMNGRRKQVLRDAAEGLLPEDVRTRPKSPYPKTHNPLYEELVRARLAAILDDPAAPLHALVNARALREGLLTSAGDYGRPWFGQLMAGPQMLAYLVQLNVWMERFHLTV</sequence>
<evidence type="ECO:0000256" key="1">
    <source>
        <dbReference type="ARBA" id="ARBA00005187"/>
    </source>
</evidence>
<dbReference type="PATRIC" id="fig|1297617.4.peg.2753"/>
<gene>
    <name evidence="13" type="ORF">IB211_02675</name>
</gene>
<feature type="active site" description="For GATase activity" evidence="9">
    <location>
        <position position="2"/>
    </location>
</feature>
<organism evidence="13 14">
    <name type="scientific">Intestinimonas butyriciproducens</name>
    <dbReference type="NCBI Taxonomy" id="1297617"/>
    <lineage>
        <taxon>Bacteria</taxon>
        <taxon>Bacillati</taxon>
        <taxon>Bacillota</taxon>
        <taxon>Clostridia</taxon>
        <taxon>Eubacteriales</taxon>
        <taxon>Intestinimonas</taxon>
    </lineage>
</organism>
<keyword evidence="13" id="KW-0436">Ligase</keyword>
<dbReference type="Gene3D" id="3.40.50.620">
    <property type="entry name" value="HUPs"/>
    <property type="match status" value="1"/>
</dbReference>
<dbReference type="PANTHER" id="PTHR43284:SF1">
    <property type="entry name" value="ASPARAGINE SYNTHETASE"/>
    <property type="match status" value="1"/>
</dbReference>
<evidence type="ECO:0000256" key="4">
    <source>
        <dbReference type="ARBA" id="ARBA00022741"/>
    </source>
</evidence>
<reference evidence="14" key="2">
    <citation type="submission" date="2015-04" db="EMBL/GenBank/DDBJ databases">
        <title>A butyrogenic pathway from the amino acid lysine in a human gut commensal.</title>
        <authorList>
            <person name="de Vos W.M."/>
            <person name="Bui N.T.P."/>
            <person name="Plugge C.M."/>
            <person name="Ritari J."/>
        </authorList>
    </citation>
    <scope>NUCLEOTIDE SEQUENCE [LARGE SCALE GENOMIC DNA]</scope>
    <source>
        <strain evidence="14">AF211</strain>
    </source>
</reference>
<dbReference type="GO" id="GO:0005524">
    <property type="term" value="F:ATP binding"/>
    <property type="evidence" value="ECO:0007669"/>
    <property type="project" value="UniProtKB-KW"/>
</dbReference>
<name>A0A0S2W6U2_9FIRM</name>
<dbReference type="PROSITE" id="PS51278">
    <property type="entry name" value="GATASE_TYPE_2"/>
    <property type="match status" value="1"/>
</dbReference>
<keyword evidence="6 9" id="KW-0061">Asparagine biosynthesis</keyword>
<dbReference type="InterPro" id="IPR029055">
    <property type="entry name" value="Ntn_hydrolases_N"/>
</dbReference>
<accession>A0A0S2W6U2</accession>
<feature type="site" description="Important for beta-aspartyl-AMP intermediate formation" evidence="11">
    <location>
        <position position="382"/>
    </location>
</feature>
<dbReference type="InterPro" id="IPR006426">
    <property type="entry name" value="Asn_synth_AEB"/>
</dbReference>
<evidence type="ECO:0000256" key="5">
    <source>
        <dbReference type="ARBA" id="ARBA00022840"/>
    </source>
</evidence>
<evidence type="ECO:0000256" key="7">
    <source>
        <dbReference type="ARBA" id="ARBA00022962"/>
    </source>
</evidence>
<evidence type="ECO:0000313" key="14">
    <source>
        <dbReference type="Proteomes" id="UP000064844"/>
    </source>
</evidence>
<keyword evidence="5 10" id="KW-0067">ATP-binding</keyword>
<keyword evidence="9" id="KW-0028">Amino-acid biosynthesis</keyword>
<dbReference type="NCBIfam" id="TIGR01536">
    <property type="entry name" value="asn_synth_AEB"/>
    <property type="match status" value="1"/>
</dbReference>
<evidence type="ECO:0000256" key="10">
    <source>
        <dbReference type="PIRSR" id="PIRSR001589-2"/>
    </source>
</evidence>
<comment type="pathway">
    <text evidence="1">Amino-acid biosynthesis; L-asparagine biosynthesis; L-asparagine from L-aspartate (L-Gln route): step 1/1.</text>
</comment>
<dbReference type="STRING" id="1297617.IB211_02675"/>
<dbReference type="InterPro" id="IPR017932">
    <property type="entry name" value="GATase_2_dom"/>
</dbReference>
<evidence type="ECO:0000256" key="11">
    <source>
        <dbReference type="PIRSR" id="PIRSR001589-3"/>
    </source>
</evidence>
<dbReference type="InterPro" id="IPR001962">
    <property type="entry name" value="Asn_synthase"/>
</dbReference>
<dbReference type="EMBL" id="CP011307">
    <property type="protein sequence ID" value="ALP95066.1"/>
    <property type="molecule type" value="Genomic_DNA"/>
</dbReference>
<dbReference type="SUPFAM" id="SSF56235">
    <property type="entry name" value="N-terminal nucleophile aminohydrolases (Ntn hydrolases)"/>
    <property type="match status" value="1"/>
</dbReference>
<dbReference type="Proteomes" id="UP000064844">
    <property type="component" value="Chromosome"/>
</dbReference>
<dbReference type="PIRSF" id="PIRSF001589">
    <property type="entry name" value="Asn_synthetase_glu-h"/>
    <property type="match status" value="1"/>
</dbReference>
<dbReference type="SUPFAM" id="SSF52402">
    <property type="entry name" value="Adenine nucleotide alpha hydrolases-like"/>
    <property type="match status" value="1"/>
</dbReference>
<keyword evidence="4 10" id="KW-0547">Nucleotide-binding</keyword>
<evidence type="ECO:0000259" key="12">
    <source>
        <dbReference type="PROSITE" id="PS51278"/>
    </source>
</evidence>
<reference evidence="13 14" key="1">
    <citation type="journal article" date="2015" name="Nat. Commun.">
        <title>Production of butyrate from lysine and the Amadori product fructoselysine by a human gut commensal.</title>
        <authorList>
            <person name="Bui T.P."/>
            <person name="Ritari J."/>
            <person name="Boeren S."/>
            <person name="de Waard P."/>
            <person name="Plugge C.M."/>
            <person name="de Vos W.M."/>
        </authorList>
    </citation>
    <scope>NUCLEOTIDE SEQUENCE [LARGE SCALE GENOMIC DNA]</scope>
    <source>
        <strain evidence="13 14">AF211</strain>
    </source>
</reference>
<dbReference type="GO" id="GO:0005829">
    <property type="term" value="C:cytosol"/>
    <property type="evidence" value="ECO:0007669"/>
    <property type="project" value="TreeGrafter"/>
</dbReference>
<evidence type="ECO:0000313" key="13">
    <source>
        <dbReference type="EMBL" id="ALP95066.1"/>
    </source>
</evidence>
<keyword evidence="7 9" id="KW-0315">Glutamine amidotransferase</keyword>
<dbReference type="CDD" id="cd01991">
    <property type="entry name" value="Asn_synthase_B_C"/>
    <property type="match status" value="1"/>
</dbReference>
<evidence type="ECO:0000256" key="2">
    <source>
        <dbReference type="ARBA" id="ARBA00005752"/>
    </source>
</evidence>
<dbReference type="InterPro" id="IPR051786">
    <property type="entry name" value="ASN_synthetase/amidase"/>
</dbReference>
<feature type="domain" description="Glutamine amidotransferase type-2" evidence="12">
    <location>
        <begin position="2"/>
        <end position="219"/>
    </location>
</feature>
<dbReference type="eggNOG" id="COG0367">
    <property type="taxonomic scope" value="Bacteria"/>
</dbReference>
<dbReference type="KEGG" id="ibu:IB211_02675"/>
<protein>
    <recommendedName>
        <fullName evidence="3">asparagine synthase (glutamine-hydrolyzing)</fullName>
        <ecNumber evidence="3">6.3.5.4</ecNumber>
    </recommendedName>
</protein>
<feature type="binding site" evidence="10">
    <location>
        <position position="104"/>
    </location>
    <ligand>
        <name>L-glutamine</name>
        <dbReference type="ChEBI" id="CHEBI:58359"/>
    </ligand>
</feature>
<evidence type="ECO:0000256" key="8">
    <source>
        <dbReference type="ARBA" id="ARBA00048741"/>
    </source>
</evidence>
<evidence type="ECO:0000256" key="9">
    <source>
        <dbReference type="PIRSR" id="PIRSR001589-1"/>
    </source>
</evidence>
<dbReference type="Pfam" id="PF13537">
    <property type="entry name" value="GATase_7"/>
    <property type="match status" value="1"/>
</dbReference>
<dbReference type="GO" id="GO:0004066">
    <property type="term" value="F:asparagine synthase (glutamine-hydrolyzing) activity"/>
    <property type="evidence" value="ECO:0007669"/>
    <property type="project" value="UniProtKB-EC"/>
</dbReference>
<dbReference type="EC" id="6.3.5.4" evidence="3"/>
<dbReference type="InterPro" id="IPR014729">
    <property type="entry name" value="Rossmann-like_a/b/a_fold"/>
</dbReference>
<evidence type="ECO:0000256" key="3">
    <source>
        <dbReference type="ARBA" id="ARBA00012737"/>
    </source>
</evidence>
<dbReference type="InterPro" id="IPR033738">
    <property type="entry name" value="AsnB_N"/>
</dbReference>
<feature type="binding site" evidence="10">
    <location>
        <begin position="380"/>
        <end position="381"/>
    </location>
    <ligand>
        <name>ATP</name>
        <dbReference type="ChEBI" id="CHEBI:30616"/>
    </ligand>
</feature>
<dbReference type="RefSeq" id="WP_058118310.1">
    <property type="nucleotide sequence ID" value="NZ_CALICV010000088.1"/>
</dbReference>
<evidence type="ECO:0000256" key="6">
    <source>
        <dbReference type="ARBA" id="ARBA00022888"/>
    </source>
</evidence>
<proteinExistence type="inferred from homology"/>
<dbReference type="PANTHER" id="PTHR43284">
    <property type="entry name" value="ASPARAGINE SYNTHETASE (GLUTAMINE-HYDROLYZING)"/>
    <property type="match status" value="1"/>
</dbReference>